<evidence type="ECO:0000256" key="7">
    <source>
        <dbReference type="SAM" id="MobiDB-lite"/>
    </source>
</evidence>
<evidence type="ECO:0000256" key="2">
    <source>
        <dbReference type="ARBA" id="ARBA00006131"/>
    </source>
</evidence>
<keyword evidence="9" id="KW-1185">Reference proteome</keyword>
<evidence type="ECO:0000256" key="3">
    <source>
        <dbReference type="ARBA" id="ARBA00022431"/>
    </source>
</evidence>
<dbReference type="KEGG" id="vg:80535259"/>
<protein>
    <recommendedName>
        <fullName evidence="6">Capsid protein</fullName>
    </recommendedName>
</protein>
<organism evidence="8 9">
    <name type="scientific">Paguma larvata torque teno virus</name>
    <dbReference type="NCBI Taxonomy" id="2219036"/>
    <lineage>
        <taxon>Viruses</taxon>
        <taxon>Monodnaviria</taxon>
        <taxon>Shotokuvirae</taxon>
        <taxon>Commensaviricota</taxon>
        <taxon>Cardeaviricetes</taxon>
        <taxon>Sanitavirales</taxon>
        <taxon>Anelloviridae</taxon>
        <taxon>Etatorquevirus</taxon>
        <taxon>Etatorquevirus viver3</taxon>
    </lineage>
</organism>
<comment type="subcellular location">
    <subcellularLocation>
        <location evidence="1 6">Virion</location>
    </subcellularLocation>
</comment>
<evidence type="ECO:0000256" key="6">
    <source>
        <dbReference type="RuleBase" id="RU361230"/>
    </source>
</evidence>
<evidence type="ECO:0000313" key="9">
    <source>
        <dbReference type="Proteomes" id="UP000682104"/>
    </source>
</evidence>
<reference evidence="8 9" key="1">
    <citation type="journal article" date="2018" name="Virus Res.">
        <title>Identification and whole genome characterization of novel anelloviruses in masked palm civets (Paguma larvata): Segregation into four distinct clades.</title>
        <authorList>
            <person name="Nishizawa T."/>
            <person name="Sugimoto Y."/>
            <person name="Takeda T."/>
            <person name="Kodera Y."/>
            <person name="Hatano Y."/>
            <person name="Takahashi M."/>
            <person name="Okamoto H."/>
        </authorList>
    </citation>
    <scope>NUCLEOTIDE SEQUENCE [LARGE SCALE GENOMIC DNA]</scope>
    <source>
        <strain evidence="8">Pl-TTV9-2</strain>
    </source>
</reference>
<feature type="compositionally biased region" description="Basic and acidic residues" evidence="7">
    <location>
        <begin position="501"/>
        <end position="517"/>
    </location>
</feature>
<evidence type="ECO:0000256" key="5">
    <source>
        <dbReference type="ARBA" id="ARBA00022844"/>
    </source>
</evidence>
<dbReference type="RefSeq" id="YP_010797473.1">
    <property type="nucleotide sequence ID" value="NC_076176.1"/>
</dbReference>
<dbReference type="Proteomes" id="UP000682104">
    <property type="component" value="Segment"/>
</dbReference>
<dbReference type="EMBL" id="LC387543">
    <property type="protein sequence ID" value="BBE36941.1"/>
    <property type="molecule type" value="Genomic_DNA"/>
</dbReference>
<dbReference type="GO" id="GO:0039615">
    <property type="term" value="C:T=1 icosahedral viral capsid"/>
    <property type="evidence" value="ECO:0007669"/>
    <property type="project" value="UniProtKB-UniRule"/>
</dbReference>
<keyword evidence="4 6" id="KW-0167">Capsid protein</keyword>
<comment type="similarity">
    <text evidence="2 6">Belongs to the anelloviridae capsid protein family.</text>
</comment>
<feature type="compositionally biased region" description="Basic residues" evidence="7">
    <location>
        <begin position="560"/>
        <end position="570"/>
    </location>
</feature>
<evidence type="ECO:0000313" key="8">
    <source>
        <dbReference type="EMBL" id="BBE36941.1"/>
    </source>
</evidence>
<sequence>MRYRRGWYRGYRHKWRGRRRGPGILRRWFHRRSRVRRRTRGRRRYKKRQYITPVMQWMPKQRVLCKIKGWTYAITCSTTQLAGRAGDTTTKPTFEYKPNMGCCNILTLSLKFFYWEWKHFRNTWSASNEGYDLARYFGTIFKLYPHPTVDYAVWWDTEYGGYTIDDLRHLQPAVTILEKNHIIVRSRRRGGNKPLKLKLHPPSTQDTNWYFQNRWCEVGVARVGFTLINFQKPLVHTQRQNLNFFIGWTSKTPEGKLSGFGNAAAPPDYTTKVTSITQQMLTSGDAIKVYYRPDMDTGDDNMVKVYMKLNDGSYASYIVYANIPYYVWFYGWRYGDISTLGLPPGKTVQGITTQMVFWWYDYDGSDTYNFKAKSKKWIVMSTTEVPGNWNNVATGGIGAMMFLTTMGPFATSDKDMMYLDRDTDTLNQNISITTKYTSYWQWGGQTMHSGKDIRDPCPGNIVRTVQVTDPATTHETTLHPWDMDPSGLITRDKLMQLIAPSREDNKAMDTDTQAQKDGEEEETTDFSDSSSDWPPSDEEELSEDGGLTQTRRKAEIAASRARHERQRRKQYQRRLRAWLQKL</sequence>
<comment type="function">
    <text evidence="6">Self-assembles to form an icosahedral capsid.</text>
</comment>
<evidence type="ECO:0000256" key="1">
    <source>
        <dbReference type="ARBA" id="ARBA00004328"/>
    </source>
</evidence>
<dbReference type="Pfam" id="PF02956">
    <property type="entry name" value="TT_ORF1"/>
    <property type="match status" value="1"/>
</dbReference>
<accession>A0A348BSQ4</accession>
<dbReference type="GeneID" id="80535259"/>
<evidence type="ECO:0000256" key="4">
    <source>
        <dbReference type="ARBA" id="ARBA00022561"/>
    </source>
</evidence>
<keyword evidence="5 6" id="KW-0946">Virion</keyword>
<name>A0A348BSQ4_9VIRU</name>
<proteinExistence type="inferred from homology"/>
<dbReference type="InterPro" id="IPR004219">
    <property type="entry name" value="TTvirus_Unk"/>
</dbReference>
<feature type="region of interest" description="Disordered" evidence="7">
    <location>
        <begin position="499"/>
        <end position="570"/>
    </location>
</feature>
<keyword evidence="3 6" id="KW-1140">T=1 icosahedral capsid protein</keyword>